<dbReference type="PANTHER" id="PTHR42919:SF8">
    <property type="entry name" value="N-ALPHA-ACETYLTRANSFERASE 50"/>
    <property type="match status" value="1"/>
</dbReference>
<keyword evidence="5" id="KW-1185">Reference proteome</keyword>
<dbReference type="RefSeq" id="YP_009010290.1">
    <property type="nucleotide sequence ID" value="NC_023610.1"/>
</dbReference>
<evidence type="ECO:0000256" key="1">
    <source>
        <dbReference type="ARBA" id="ARBA00022679"/>
    </source>
</evidence>
<dbReference type="GeneID" id="18501126"/>
<accession>W8D0A3</accession>
<evidence type="ECO:0000259" key="3">
    <source>
        <dbReference type="PROSITE" id="PS51186"/>
    </source>
</evidence>
<organism evidence="4 5">
    <name type="scientific">Erwinia phage PhiEaH1</name>
    <dbReference type="NCBI Taxonomy" id="1401669"/>
    <lineage>
        <taxon>Viruses</taxon>
        <taxon>Duplodnaviria</taxon>
        <taxon>Heunggongvirae</taxon>
        <taxon>Uroviricota</taxon>
        <taxon>Caudoviricetes</taxon>
        <taxon>Chimalliviridae</taxon>
        <taxon>Iapetusvirus</taxon>
        <taxon>Iapetusvirus EaH1</taxon>
    </lineage>
</organism>
<reference evidence="4 5" key="1">
    <citation type="journal article" date="2014" name="FEMS Microbiol. Lett.">
        <title>The genome of the Erwinia amylovora phage PhiEaH1 reveals greater diversity and broadens the applicability of phages for the treatment of fire blight.</title>
        <authorList>
            <person name="Meczker K."/>
            <person name="Domotor D."/>
            <person name="Vass J."/>
            <person name="Rakhely G."/>
            <person name="Schneider G."/>
            <person name="Kovacs T."/>
        </authorList>
    </citation>
    <scope>NUCLEOTIDE SEQUENCE [LARGE SCALE GENOMIC DNA]</scope>
</reference>
<evidence type="ECO:0000313" key="4">
    <source>
        <dbReference type="EMBL" id="AGX01959.1"/>
    </source>
</evidence>
<keyword evidence="1" id="KW-0808">Transferase</keyword>
<dbReference type="PANTHER" id="PTHR42919">
    <property type="entry name" value="N-ALPHA-ACETYLTRANSFERASE"/>
    <property type="match status" value="1"/>
</dbReference>
<dbReference type="Proteomes" id="UP000204235">
    <property type="component" value="Segment"/>
</dbReference>
<protein>
    <recommendedName>
        <fullName evidence="3">N-acetyltransferase domain-containing protein</fullName>
    </recommendedName>
</protein>
<dbReference type="KEGG" id="vg:18501126"/>
<dbReference type="SUPFAM" id="SSF55729">
    <property type="entry name" value="Acyl-CoA N-acyltransferases (Nat)"/>
    <property type="match status" value="1"/>
</dbReference>
<feature type="domain" description="N-acetyltransferase" evidence="3">
    <location>
        <begin position="20"/>
        <end position="175"/>
    </location>
</feature>
<dbReference type="Pfam" id="PF00583">
    <property type="entry name" value="Acetyltransf_1"/>
    <property type="match status" value="1"/>
</dbReference>
<dbReference type="EMBL" id="KF623294">
    <property type="protein sequence ID" value="AGX01959.1"/>
    <property type="molecule type" value="Genomic_DNA"/>
</dbReference>
<dbReference type="Gene3D" id="3.40.630.30">
    <property type="match status" value="1"/>
</dbReference>
<dbReference type="InterPro" id="IPR051556">
    <property type="entry name" value="N-term/lysine_N-AcTrnsfr"/>
</dbReference>
<evidence type="ECO:0000313" key="5">
    <source>
        <dbReference type="Proteomes" id="UP000204235"/>
    </source>
</evidence>
<dbReference type="InterPro" id="IPR016181">
    <property type="entry name" value="Acyl_CoA_acyltransferase"/>
</dbReference>
<proteinExistence type="predicted"/>
<dbReference type="CDD" id="cd04301">
    <property type="entry name" value="NAT_SF"/>
    <property type="match status" value="1"/>
</dbReference>
<dbReference type="InterPro" id="IPR000182">
    <property type="entry name" value="GNAT_dom"/>
</dbReference>
<evidence type="ECO:0000256" key="2">
    <source>
        <dbReference type="ARBA" id="ARBA00023315"/>
    </source>
</evidence>
<dbReference type="GO" id="GO:0016747">
    <property type="term" value="F:acyltransferase activity, transferring groups other than amino-acyl groups"/>
    <property type="evidence" value="ECO:0007669"/>
    <property type="project" value="InterPro"/>
</dbReference>
<name>W8D0A3_9CAUD</name>
<dbReference type="PROSITE" id="PS51186">
    <property type="entry name" value="GNAT"/>
    <property type="match status" value="1"/>
</dbReference>
<keyword evidence="2" id="KW-0012">Acyltransferase</keyword>
<sequence>MMGSLIQRALQQSNGDVVIQTIRERSDPVLRHYLQPIMKLYQQLDYEMSAFHEQAFGVSGESYQFSEGELFDELDQGNILLVIHDLSGALGLAQVKVEEEGTRTKELVIRYLVVGEEQRGKGYGTHLLNKVMAIAEEEKVDHITLGVYVQNEGAMRLYSKFGMRPYYQALVRKNK</sequence>